<dbReference type="InterPro" id="IPR003439">
    <property type="entry name" value="ABC_transporter-like_ATP-bd"/>
</dbReference>
<keyword evidence="4 6" id="KW-0067">ATP-binding</keyword>
<dbReference type="GO" id="GO:0005524">
    <property type="term" value="F:ATP binding"/>
    <property type="evidence" value="ECO:0007669"/>
    <property type="project" value="UniProtKB-KW"/>
</dbReference>
<keyword evidence="7" id="KW-1185">Reference proteome</keyword>
<dbReference type="Pfam" id="PF00005">
    <property type="entry name" value="ABC_tran"/>
    <property type="match status" value="1"/>
</dbReference>
<keyword evidence="3" id="KW-0547">Nucleotide-binding</keyword>
<evidence type="ECO:0000256" key="2">
    <source>
        <dbReference type="ARBA" id="ARBA00022448"/>
    </source>
</evidence>
<evidence type="ECO:0000256" key="1">
    <source>
        <dbReference type="ARBA" id="ARBA00005417"/>
    </source>
</evidence>
<evidence type="ECO:0000256" key="3">
    <source>
        <dbReference type="ARBA" id="ARBA00022741"/>
    </source>
</evidence>
<protein>
    <submittedName>
        <fullName evidence="6">ATP-binding cassette domain-containing protein</fullName>
    </submittedName>
</protein>
<dbReference type="PROSITE" id="PS00211">
    <property type="entry name" value="ABC_TRANSPORTER_1"/>
    <property type="match status" value="1"/>
</dbReference>
<dbReference type="PANTHER" id="PTHR43335">
    <property type="entry name" value="ABC TRANSPORTER, ATP-BINDING PROTEIN"/>
    <property type="match status" value="1"/>
</dbReference>
<dbReference type="SUPFAM" id="SSF52540">
    <property type="entry name" value="P-loop containing nucleoside triphosphate hydrolases"/>
    <property type="match status" value="1"/>
</dbReference>
<dbReference type="Gene3D" id="3.40.50.300">
    <property type="entry name" value="P-loop containing nucleotide triphosphate hydrolases"/>
    <property type="match status" value="1"/>
</dbReference>
<evidence type="ECO:0000313" key="6">
    <source>
        <dbReference type="EMBL" id="WOT35030.1"/>
    </source>
</evidence>
<dbReference type="Proteomes" id="UP001305002">
    <property type="component" value="Chromosome"/>
</dbReference>
<evidence type="ECO:0000259" key="5">
    <source>
        <dbReference type="PROSITE" id="PS50893"/>
    </source>
</evidence>
<proteinExistence type="inferred from homology"/>
<name>A0ABZ0KB56_STRC4</name>
<reference evidence="6 7" key="1">
    <citation type="journal article" date="2021" name="J. Microbiol. Biotechnol.">
        <title>An Efficient Markerless Deletion System Suitable for the Industrial Strains of Streptomyces.</title>
        <authorList>
            <person name="Dong J."/>
            <person name="Wei J."/>
            <person name="Li H."/>
            <person name="Zhao S."/>
            <person name="Guan W."/>
        </authorList>
    </citation>
    <scope>NUCLEOTIDE SEQUENCE [LARGE SCALE GENOMIC DNA]</scope>
    <source>
        <strain evidence="6 7">CICC 11043</strain>
    </source>
</reference>
<dbReference type="SMART" id="SM00382">
    <property type="entry name" value="AAA"/>
    <property type="match status" value="1"/>
</dbReference>
<reference evidence="6 7" key="2">
    <citation type="journal article" date="2024" name="Microb. Biotechnol.">
        <title>The involvement of multiple ABC transporters in daunorubicin efflux in Streptomyces coeruleorubidus.</title>
        <authorList>
            <person name="Dong J."/>
            <person name="Ning J."/>
            <person name="Tian Y."/>
            <person name="Li H."/>
            <person name="Chen H."/>
            <person name="Guan W."/>
        </authorList>
    </citation>
    <scope>NUCLEOTIDE SEQUENCE [LARGE SCALE GENOMIC DNA]</scope>
    <source>
        <strain evidence="6 7">CICC 11043</strain>
    </source>
</reference>
<dbReference type="InterPro" id="IPR017871">
    <property type="entry name" value="ABC_transporter-like_CS"/>
</dbReference>
<sequence length="243" mass="26604">MTLVFEECRYAYRPWRRPVLDGMSLVLPEGFTILLGPNGAGKSTMLKLAAAVGAPQRGTVSFRGVDSKKKEYRRLISWMPQHITPVAGLTAREYVAYVGWLKGMSKADAWDRAVQALERVELQQRMDVKTHQLSGGQMRRVGVAAALVHDAGLLLLDEPTAGMDPRQRRVFRDVVRSLSGEVQVVMSTHDIADLAEEADTVTVVNDGRILKSSSVDEFMKAASPDSAPGRIAESAYSAVLGAY</sequence>
<evidence type="ECO:0000256" key="4">
    <source>
        <dbReference type="ARBA" id="ARBA00022840"/>
    </source>
</evidence>
<accession>A0ABZ0KB56</accession>
<feature type="domain" description="ABC transporter" evidence="5">
    <location>
        <begin position="3"/>
        <end position="231"/>
    </location>
</feature>
<dbReference type="EMBL" id="CP137524">
    <property type="protein sequence ID" value="WOT35030.1"/>
    <property type="molecule type" value="Genomic_DNA"/>
</dbReference>
<dbReference type="PROSITE" id="PS50893">
    <property type="entry name" value="ABC_TRANSPORTER_2"/>
    <property type="match status" value="1"/>
</dbReference>
<organism evidence="6 7">
    <name type="scientific">Streptomyces coeruleorubidus</name>
    <dbReference type="NCBI Taxonomy" id="116188"/>
    <lineage>
        <taxon>Bacteria</taxon>
        <taxon>Bacillati</taxon>
        <taxon>Actinomycetota</taxon>
        <taxon>Actinomycetes</taxon>
        <taxon>Kitasatosporales</taxon>
        <taxon>Streptomycetaceae</taxon>
        <taxon>Streptomyces</taxon>
    </lineage>
</organism>
<evidence type="ECO:0000313" key="7">
    <source>
        <dbReference type="Proteomes" id="UP001305002"/>
    </source>
</evidence>
<dbReference type="InterPro" id="IPR003593">
    <property type="entry name" value="AAA+_ATPase"/>
</dbReference>
<dbReference type="RefSeq" id="WP_317925454.1">
    <property type="nucleotide sequence ID" value="NZ_CP137524.1"/>
</dbReference>
<dbReference type="PANTHER" id="PTHR43335:SF2">
    <property type="entry name" value="ABC TRANSPORTER, ATP-BINDING PROTEIN"/>
    <property type="match status" value="1"/>
</dbReference>
<keyword evidence="2" id="KW-0813">Transport</keyword>
<dbReference type="InterPro" id="IPR027417">
    <property type="entry name" value="P-loop_NTPase"/>
</dbReference>
<gene>
    <name evidence="6" type="ORF">R5U08_13225</name>
</gene>
<comment type="similarity">
    <text evidence="1">Belongs to the ABC transporter superfamily.</text>
</comment>